<dbReference type="EMBL" id="HACM01010339">
    <property type="protein sequence ID" value="CRZ10781.1"/>
    <property type="molecule type" value="Transcribed_RNA"/>
</dbReference>
<feature type="non-terminal residue" evidence="1">
    <location>
        <position position="110"/>
    </location>
</feature>
<accession>A0A0H5RAI2</accession>
<evidence type="ECO:0000313" key="1">
    <source>
        <dbReference type="EMBL" id="CRZ10781.1"/>
    </source>
</evidence>
<sequence length="110" mass="12304">MAANDPDNSVQLIRFSEDFPDIHCCLFPRPAVFLLMYPHGDAISILSQHIATPIRLRPTSRPNSLTGLCRLDCIILTLPSARSAIMVMQSMNDLQSMFQDIQYPSTLNSP</sequence>
<dbReference type="AlphaFoldDB" id="A0A0H5RAI2"/>
<proteinExistence type="predicted"/>
<name>A0A0H5RAI2_9EUKA</name>
<protein>
    <submittedName>
        <fullName evidence="1">Uncharacterized protein</fullName>
    </submittedName>
</protein>
<organism evidence="1">
    <name type="scientific">Spongospora subterranea</name>
    <dbReference type="NCBI Taxonomy" id="70186"/>
    <lineage>
        <taxon>Eukaryota</taxon>
        <taxon>Sar</taxon>
        <taxon>Rhizaria</taxon>
        <taxon>Endomyxa</taxon>
        <taxon>Phytomyxea</taxon>
        <taxon>Plasmodiophorida</taxon>
        <taxon>Plasmodiophoridae</taxon>
        <taxon>Spongospora</taxon>
    </lineage>
</organism>
<reference evidence="1" key="1">
    <citation type="submission" date="2015-04" db="EMBL/GenBank/DDBJ databases">
        <title>The genome sequence of the plant pathogenic Rhizarian Plasmodiophora brassicae reveals insights in its biotrophic life cycle and the origin of chitin synthesis.</title>
        <authorList>
            <person name="Schwelm A."/>
            <person name="Fogelqvist J."/>
            <person name="Knaust A."/>
            <person name="Julke S."/>
            <person name="Lilja T."/>
            <person name="Dhandapani V."/>
            <person name="Bonilla-Rosso G."/>
            <person name="Karlsson M."/>
            <person name="Shevchenko A."/>
            <person name="Choi S.R."/>
            <person name="Kim H.G."/>
            <person name="Park J.Y."/>
            <person name="Lim Y.P."/>
            <person name="Ludwig-Muller J."/>
            <person name="Dixelius C."/>
        </authorList>
    </citation>
    <scope>NUCLEOTIDE SEQUENCE</scope>
    <source>
        <tissue evidence="1">Potato root galls</tissue>
    </source>
</reference>